<comment type="caution">
    <text evidence="1">The sequence shown here is derived from an EMBL/GenBank/DDBJ whole genome shotgun (WGS) entry which is preliminary data.</text>
</comment>
<accession>A0A9D1G988</accession>
<proteinExistence type="predicted"/>
<dbReference type="AlphaFoldDB" id="A0A9D1G988"/>
<organism evidence="1 2">
    <name type="scientific">Candidatus Onthousia faecipullorum</name>
    <dbReference type="NCBI Taxonomy" id="2840887"/>
    <lineage>
        <taxon>Bacteria</taxon>
        <taxon>Bacillati</taxon>
        <taxon>Bacillota</taxon>
        <taxon>Bacilli</taxon>
        <taxon>Candidatus Onthousia</taxon>
    </lineage>
</organism>
<sequence>MFQIFIDDEEVVCDSNFTIEEEFMNPSSIELSHVYPKSWKGTNKLLEEYYFPEDYSKCKILKDGELYFTGIVKNTADMELNPYKPHYCSVQILDPSTLLSEGTTLDYVIADKTVREAITQVISSISDYGFVEGNINIPDSENSVIGAYSTLDKAPYDVFQYLSQISGTRWGTHMVDENTTAIDFYSPELLENLGTIEVTKEYCTTNKIDDITYDYSTTDYRNKQIITSDQVFANISTTNTVIANGYDTSFVLEQLIGKINSTEVDGVSKTFATKDEKEIGITADFYYEVASNQLESNDTYSAGSEITINYTAIVQGREITYNTPEIQRIQNNLGRNGTISRYENRTDVTSSSELQSVGKTYIKYNGNAELTINITASTDFLKLGGKYQFSSPVTHINGEYLVKTKNTNVLQAGDFIQTRYEYELSNNFDTENELNYFDNQRAKANGNISQGEYIARNVDIENTANIIFSNLQITELEITGNNTLEAGLEMPLIS</sequence>
<evidence type="ECO:0000313" key="2">
    <source>
        <dbReference type="Proteomes" id="UP000886833"/>
    </source>
</evidence>
<reference evidence="1" key="1">
    <citation type="submission" date="2020-10" db="EMBL/GenBank/DDBJ databases">
        <authorList>
            <person name="Gilroy R."/>
        </authorList>
    </citation>
    <scope>NUCLEOTIDE SEQUENCE</scope>
    <source>
        <strain evidence="1">CHK195-26880</strain>
    </source>
</reference>
<gene>
    <name evidence="1" type="ORF">IAB59_00345</name>
</gene>
<name>A0A9D1G988_9FIRM</name>
<dbReference type="Proteomes" id="UP000886833">
    <property type="component" value="Unassembled WGS sequence"/>
</dbReference>
<dbReference type="EMBL" id="DVKQ01000002">
    <property type="protein sequence ID" value="HIT36920.1"/>
    <property type="molecule type" value="Genomic_DNA"/>
</dbReference>
<protein>
    <submittedName>
        <fullName evidence="1">Uncharacterized protein</fullName>
    </submittedName>
</protein>
<evidence type="ECO:0000313" key="1">
    <source>
        <dbReference type="EMBL" id="HIT36920.1"/>
    </source>
</evidence>
<reference evidence="1" key="2">
    <citation type="journal article" date="2021" name="PeerJ">
        <title>Extensive microbial diversity within the chicken gut microbiome revealed by metagenomics and culture.</title>
        <authorList>
            <person name="Gilroy R."/>
            <person name="Ravi A."/>
            <person name="Getino M."/>
            <person name="Pursley I."/>
            <person name="Horton D.L."/>
            <person name="Alikhan N.F."/>
            <person name="Baker D."/>
            <person name="Gharbi K."/>
            <person name="Hall N."/>
            <person name="Watson M."/>
            <person name="Adriaenssens E.M."/>
            <person name="Foster-Nyarko E."/>
            <person name="Jarju S."/>
            <person name="Secka A."/>
            <person name="Antonio M."/>
            <person name="Oren A."/>
            <person name="Chaudhuri R.R."/>
            <person name="La Ragione R."/>
            <person name="Hildebrand F."/>
            <person name="Pallen M.J."/>
        </authorList>
    </citation>
    <scope>NUCLEOTIDE SEQUENCE</scope>
    <source>
        <strain evidence="1">CHK195-26880</strain>
    </source>
</reference>